<evidence type="ECO:0000256" key="1">
    <source>
        <dbReference type="SAM" id="Phobius"/>
    </source>
</evidence>
<dbReference type="OrthoDB" id="138672at2"/>
<protein>
    <recommendedName>
        <fullName evidence="4">ABC-2 type transport system permease protein</fullName>
    </recommendedName>
</protein>
<feature type="transmembrane region" description="Helical" evidence="1">
    <location>
        <begin position="144"/>
        <end position="172"/>
    </location>
</feature>
<dbReference type="STRING" id="373903.Hore_15300"/>
<evidence type="ECO:0000313" key="2">
    <source>
        <dbReference type="EMBL" id="ACL70279.1"/>
    </source>
</evidence>
<evidence type="ECO:0000313" key="3">
    <source>
        <dbReference type="Proteomes" id="UP000000719"/>
    </source>
</evidence>
<keyword evidence="1" id="KW-0472">Membrane</keyword>
<feature type="transmembrane region" description="Helical" evidence="1">
    <location>
        <begin position="495"/>
        <end position="517"/>
    </location>
</feature>
<evidence type="ECO:0008006" key="4">
    <source>
        <dbReference type="Google" id="ProtNLM"/>
    </source>
</evidence>
<dbReference type="KEGG" id="hor:Hore_15300"/>
<organism evidence="2 3">
    <name type="scientific">Halothermothrix orenii (strain H 168 / OCM 544 / DSM 9562)</name>
    <dbReference type="NCBI Taxonomy" id="373903"/>
    <lineage>
        <taxon>Bacteria</taxon>
        <taxon>Bacillati</taxon>
        <taxon>Bacillota</taxon>
        <taxon>Clostridia</taxon>
        <taxon>Halanaerobiales</taxon>
        <taxon>Halothermotrichaceae</taxon>
        <taxon>Halothermothrix</taxon>
    </lineage>
</organism>
<feature type="transmembrane region" description="Helical" evidence="1">
    <location>
        <begin position="248"/>
        <end position="271"/>
    </location>
</feature>
<feature type="transmembrane region" description="Helical" evidence="1">
    <location>
        <begin position="470"/>
        <end position="489"/>
    </location>
</feature>
<name>B8CYB0_HALOH</name>
<gene>
    <name evidence="2" type="ordered locus">Hore_15300</name>
</gene>
<proteinExistence type="predicted"/>
<dbReference type="EMBL" id="CP001098">
    <property type="protein sequence ID" value="ACL70279.1"/>
    <property type="molecule type" value="Genomic_DNA"/>
</dbReference>
<feature type="transmembrane region" description="Helical" evidence="1">
    <location>
        <begin position="427"/>
        <end position="449"/>
    </location>
</feature>
<feature type="transmembrane region" description="Helical" evidence="1">
    <location>
        <begin position="314"/>
        <end position="339"/>
    </location>
</feature>
<dbReference type="Proteomes" id="UP000000719">
    <property type="component" value="Chromosome"/>
</dbReference>
<dbReference type="RefSeq" id="WP_012636462.1">
    <property type="nucleotide sequence ID" value="NC_011899.1"/>
</dbReference>
<dbReference type="eggNOG" id="COG2898">
    <property type="taxonomic scope" value="Bacteria"/>
</dbReference>
<dbReference type="AlphaFoldDB" id="B8CYB0"/>
<feature type="transmembrane region" description="Helical" evidence="1">
    <location>
        <begin position="114"/>
        <end position="138"/>
    </location>
</feature>
<feature type="transmembrane region" description="Helical" evidence="1">
    <location>
        <begin position="395"/>
        <end position="421"/>
    </location>
</feature>
<keyword evidence="3" id="KW-1185">Reference proteome</keyword>
<feature type="transmembrane region" description="Helical" evidence="1">
    <location>
        <begin position="184"/>
        <end position="204"/>
    </location>
</feature>
<accession>B8CYB0</accession>
<keyword evidence="1" id="KW-0812">Transmembrane</keyword>
<reference evidence="2 3" key="1">
    <citation type="journal article" date="2009" name="PLoS ONE">
        <title>Genome analysis of the anaerobic thermohalophilic bacterium Halothermothrix orenii.</title>
        <authorList>
            <person name="Mavromatis K."/>
            <person name="Ivanova N."/>
            <person name="Anderson I."/>
            <person name="Lykidis A."/>
            <person name="Hooper S.D."/>
            <person name="Sun H."/>
            <person name="Kunin V."/>
            <person name="Lapidus A."/>
            <person name="Hugenholtz P."/>
            <person name="Patel B."/>
            <person name="Kyrpides N.C."/>
        </authorList>
    </citation>
    <scope>NUCLEOTIDE SEQUENCE [LARGE SCALE GENOMIC DNA]</scope>
    <source>
        <strain evidence="3">H 168 / OCM 544 / DSM 9562</strain>
    </source>
</reference>
<feature type="transmembrane region" description="Helical" evidence="1">
    <location>
        <begin position="36"/>
        <end position="58"/>
    </location>
</feature>
<feature type="transmembrane region" description="Helical" evidence="1">
    <location>
        <begin position="351"/>
        <end position="374"/>
    </location>
</feature>
<feature type="transmembrane region" description="Helical" evidence="1">
    <location>
        <begin position="70"/>
        <end position="93"/>
    </location>
</feature>
<dbReference type="HOGENOM" id="CLU_509736_0_0_9"/>
<keyword evidence="1" id="KW-1133">Transmembrane helix</keyword>
<dbReference type="InterPro" id="IPR031599">
    <property type="entry name" value="ABC_tran_2"/>
</dbReference>
<sequence>MNKLKSLTLIQIKDFIGRAQESINVKNNKLARLLQVALVFILAIPAINFSILTFDAFAKLNHPELMITTMYVNAVMLMFFLGLPFIVSVFFFARDLKFLTALPVREDTIVFAKLSTVYIYLLGITLIFMGPAFIVYIIKIGLTLQFFLLGLLVLLLAPVLPLLISALLVLLLNRFLIDNSRRNLFTILSNFLLLIAIIFIQMTLTRYLANPEFIQKALVTKEGLLGLVGLRFPPSIWMTRMLMGSPRYGLYFIGLNVVFFFILQSLARLFFRRALMAYSQDVSRASGKIYYRQHSQGYQLLKRNILIILKQPTFFMNTFLTILVPVIMFLVLSISGQFSLEMLNNPGMKPFLILIFTGIITSPAIVGNTSATAITREGQAFWETKVLPIKAADNIRYRVLTTVLISLFGSALLLTVSAFIMPLTVKMIMLGSFFCLGATLFLSTVDIIIDIYRPILNWTNPTAAVKNNMNITVSLGIRALLALVVYLIYRIAPGFIMSFDTAILWGGIVFFILYFAVRYYVYNYLDKVFLNISI</sequence>
<dbReference type="Pfam" id="PF16949">
    <property type="entry name" value="ABC_tran_2"/>
    <property type="match status" value="1"/>
</dbReference>